<dbReference type="AlphaFoldDB" id="N9Q865"/>
<protein>
    <recommendedName>
        <fullName evidence="3">Semialdehyde dehydrogenase NAD-binding domain-containing protein</fullName>
    </recommendedName>
</protein>
<evidence type="ECO:0000313" key="2">
    <source>
        <dbReference type="Proteomes" id="UP000013173"/>
    </source>
</evidence>
<evidence type="ECO:0000313" key="1">
    <source>
        <dbReference type="EMBL" id="ENX23107.1"/>
    </source>
</evidence>
<name>N9Q865_9GAMM</name>
<comment type="caution">
    <text evidence="1">The sequence shown here is derived from an EMBL/GenBank/DDBJ whole genome shotgun (WGS) entry which is preliminary data.</text>
</comment>
<keyword evidence="2" id="KW-1185">Reference proteome</keyword>
<reference evidence="1 2" key="1">
    <citation type="submission" date="2013-02" db="EMBL/GenBank/DDBJ databases">
        <title>The Genome Sequence of Acinetobacter sp. NIPH 2168.</title>
        <authorList>
            <consortium name="The Broad Institute Genome Sequencing Platform"/>
            <consortium name="The Broad Institute Genome Sequencing Center for Infectious Disease"/>
            <person name="Cerqueira G."/>
            <person name="Feldgarden M."/>
            <person name="Courvalin P."/>
            <person name="Perichon B."/>
            <person name="Grillot-Courvalin C."/>
            <person name="Clermont D."/>
            <person name="Rocha E."/>
            <person name="Yoon E.-J."/>
            <person name="Nemec A."/>
            <person name="Walker B."/>
            <person name="Young S.K."/>
            <person name="Zeng Q."/>
            <person name="Gargeya S."/>
            <person name="Fitzgerald M."/>
            <person name="Haas B."/>
            <person name="Abouelleil A."/>
            <person name="Alvarado L."/>
            <person name="Arachchi H.M."/>
            <person name="Berlin A.M."/>
            <person name="Chapman S.B."/>
            <person name="Dewar J."/>
            <person name="Goldberg J."/>
            <person name="Griggs A."/>
            <person name="Gujja S."/>
            <person name="Hansen M."/>
            <person name="Howarth C."/>
            <person name="Imamovic A."/>
            <person name="Larimer J."/>
            <person name="McCowan C."/>
            <person name="Murphy C."/>
            <person name="Neiman D."/>
            <person name="Pearson M."/>
            <person name="Priest M."/>
            <person name="Roberts A."/>
            <person name="Saif S."/>
            <person name="Shea T."/>
            <person name="Sisk P."/>
            <person name="Sykes S."/>
            <person name="Wortman J."/>
            <person name="Nusbaum C."/>
            <person name="Birren B."/>
        </authorList>
    </citation>
    <scope>NUCLEOTIDE SEQUENCE [LARGE SCALE GENOMIC DNA]</scope>
    <source>
        <strain evidence="1 2">NIPH 2168</strain>
    </source>
</reference>
<gene>
    <name evidence="1" type="ORF">F892_02350</name>
</gene>
<proteinExistence type="predicted"/>
<organism evidence="1 2">
    <name type="scientific">Acinetobacter vivianii</name>
    <dbReference type="NCBI Taxonomy" id="1776742"/>
    <lineage>
        <taxon>Bacteria</taxon>
        <taxon>Pseudomonadati</taxon>
        <taxon>Pseudomonadota</taxon>
        <taxon>Gammaproteobacteria</taxon>
        <taxon>Moraxellales</taxon>
        <taxon>Moraxellaceae</taxon>
        <taxon>Acinetobacter</taxon>
    </lineage>
</organism>
<dbReference type="EMBL" id="APRW01000009">
    <property type="protein sequence ID" value="ENX23107.1"/>
    <property type="molecule type" value="Genomic_DNA"/>
</dbReference>
<evidence type="ECO:0008006" key="3">
    <source>
        <dbReference type="Google" id="ProtNLM"/>
    </source>
</evidence>
<dbReference type="HOGENOM" id="CLU_3408439_0_0_6"/>
<sequence length="29" mass="2959">MKISVLGATGLMGGICVKEALCVGHEIVE</sequence>
<accession>N9Q865</accession>
<dbReference type="Proteomes" id="UP000013173">
    <property type="component" value="Unassembled WGS sequence"/>
</dbReference>